<name>A0A0F9PDE7_9ZZZZ</name>
<comment type="caution">
    <text evidence="1">The sequence shown here is derived from an EMBL/GenBank/DDBJ whole genome shotgun (WGS) entry which is preliminary data.</text>
</comment>
<sequence length="67" mass="7581">MTNVVDAVDALKHVIETHSKFYARAIDLLQTVIDEIDGNDEVSKDTIAEIEAFLDENYNEALQEMII</sequence>
<accession>A0A0F9PDE7</accession>
<protein>
    <submittedName>
        <fullName evidence="1">Uncharacterized protein</fullName>
    </submittedName>
</protein>
<evidence type="ECO:0000313" key="1">
    <source>
        <dbReference type="EMBL" id="KKN28184.1"/>
    </source>
</evidence>
<reference evidence="1" key="1">
    <citation type="journal article" date="2015" name="Nature">
        <title>Complex archaea that bridge the gap between prokaryotes and eukaryotes.</title>
        <authorList>
            <person name="Spang A."/>
            <person name="Saw J.H."/>
            <person name="Jorgensen S.L."/>
            <person name="Zaremba-Niedzwiedzka K."/>
            <person name="Martijn J."/>
            <person name="Lind A.E."/>
            <person name="van Eijk R."/>
            <person name="Schleper C."/>
            <person name="Guy L."/>
            <person name="Ettema T.J."/>
        </authorList>
    </citation>
    <scope>NUCLEOTIDE SEQUENCE</scope>
</reference>
<gene>
    <name evidence="1" type="ORF">LCGC14_0856850</name>
</gene>
<organism evidence="1">
    <name type="scientific">marine sediment metagenome</name>
    <dbReference type="NCBI Taxonomy" id="412755"/>
    <lineage>
        <taxon>unclassified sequences</taxon>
        <taxon>metagenomes</taxon>
        <taxon>ecological metagenomes</taxon>
    </lineage>
</organism>
<dbReference type="EMBL" id="LAZR01002582">
    <property type="protein sequence ID" value="KKN28184.1"/>
    <property type="molecule type" value="Genomic_DNA"/>
</dbReference>
<proteinExistence type="predicted"/>
<dbReference type="AlphaFoldDB" id="A0A0F9PDE7"/>